<dbReference type="Gene3D" id="3.50.30.40">
    <property type="entry name" value="Ribonuclease E inhibitor RraA/RraA-like"/>
    <property type="match status" value="1"/>
</dbReference>
<dbReference type="CDD" id="cd16841">
    <property type="entry name" value="RraA_family"/>
    <property type="match status" value="1"/>
</dbReference>
<sequence>MTTSTDTELFATIRAQLYTAVVGDILDTLGRTHQFLPPEIRPLRPEMKLVGRAMPSVTSEVHGPQKKPFGFLTEALDQLEPGEVYITPRIVQPVALWGEILTATSQQRGAVGAVVDGYYRDTAQVLERDFPVFGWGTYAQDSSVRTVVSDYRVPVRVGGVLVTPGDLIIGDIDGVLVVPQEVEAEVIEAALAKASTENVVCKAIDAGMSATEAFATYGVL</sequence>
<gene>
    <name evidence="14" type="ORF">EV379_0020</name>
</gene>
<evidence type="ECO:0000256" key="11">
    <source>
        <dbReference type="ARBA" id="ARBA00032305"/>
    </source>
</evidence>
<dbReference type="GO" id="GO:0047443">
    <property type="term" value="F:4-hydroxy-4-methyl-2-oxoglutarate aldolase activity"/>
    <property type="evidence" value="ECO:0007669"/>
    <property type="project" value="UniProtKB-EC"/>
</dbReference>
<dbReference type="InterPro" id="IPR005493">
    <property type="entry name" value="RraA/RraA-like"/>
</dbReference>
<dbReference type="PANTHER" id="PTHR33254">
    <property type="entry name" value="4-HYDROXY-4-METHYL-2-OXOGLUTARATE ALDOLASE 3-RELATED"/>
    <property type="match status" value="1"/>
</dbReference>
<evidence type="ECO:0000256" key="7">
    <source>
        <dbReference type="ARBA" id="ARBA00016549"/>
    </source>
</evidence>
<dbReference type="EC" id="4.1.1.112" evidence="6"/>
<comment type="catalytic activity">
    <reaction evidence="1">
        <text>4-hydroxy-4-methyl-2-oxoglutarate = 2 pyruvate</text>
        <dbReference type="Rhea" id="RHEA:22748"/>
        <dbReference type="ChEBI" id="CHEBI:15361"/>
        <dbReference type="ChEBI" id="CHEBI:58276"/>
        <dbReference type="EC" id="4.1.3.17"/>
    </reaction>
</comment>
<accession>A0A4Q8AIH5</accession>
<dbReference type="PANTHER" id="PTHR33254:SF4">
    <property type="entry name" value="4-HYDROXY-4-METHYL-2-OXOGLUTARATE ALDOLASE 3-RELATED"/>
    <property type="match status" value="1"/>
</dbReference>
<evidence type="ECO:0000256" key="9">
    <source>
        <dbReference type="ARBA" id="ARBA00029596"/>
    </source>
</evidence>
<keyword evidence="15" id="KW-1185">Reference proteome</keyword>
<comment type="catalytic activity">
    <reaction evidence="12">
        <text>oxaloacetate + H(+) = pyruvate + CO2</text>
        <dbReference type="Rhea" id="RHEA:15641"/>
        <dbReference type="ChEBI" id="CHEBI:15361"/>
        <dbReference type="ChEBI" id="CHEBI:15378"/>
        <dbReference type="ChEBI" id="CHEBI:16452"/>
        <dbReference type="ChEBI" id="CHEBI:16526"/>
        <dbReference type="EC" id="4.1.1.112"/>
    </reaction>
</comment>
<keyword evidence="13" id="KW-0479">Metal-binding</keyword>
<keyword evidence="13" id="KW-0460">Magnesium</keyword>
<evidence type="ECO:0000256" key="3">
    <source>
        <dbReference type="ARBA" id="ARBA00008621"/>
    </source>
</evidence>
<comment type="caution">
    <text evidence="14">The sequence shown here is derived from an EMBL/GenBank/DDBJ whole genome shotgun (WGS) entry which is preliminary data.</text>
</comment>
<dbReference type="AlphaFoldDB" id="A0A4Q8AIH5"/>
<evidence type="ECO:0000256" key="2">
    <source>
        <dbReference type="ARBA" id="ARBA00001968"/>
    </source>
</evidence>
<reference evidence="14 15" key="1">
    <citation type="submission" date="2019-02" db="EMBL/GenBank/DDBJ databases">
        <title>Sequencing the genomes of 1000 actinobacteria strains.</title>
        <authorList>
            <person name="Klenk H.-P."/>
        </authorList>
    </citation>
    <scope>NUCLEOTIDE SEQUENCE [LARGE SCALE GENOMIC DNA]</scope>
    <source>
        <strain evidence="14 15">DSM 18319</strain>
    </source>
</reference>
<comment type="function">
    <text evidence="8">Catalyzes the aldol cleavage of 4-hydroxy-4-methyl-2-oxoglutarate (HMG) into 2 molecules of pyruvate. Also contains a secondary oxaloacetate (OAA) decarboxylase activity due to the common pyruvate enolate transition state formed following C-C bond cleavage in the retro-aldol and decarboxylation reactions.</text>
</comment>
<name>A0A4Q8AIH5_9MICO</name>
<dbReference type="Proteomes" id="UP000291483">
    <property type="component" value="Unassembled WGS sequence"/>
</dbReference>
<evidence type="ECO:0000256" key="4">
    <source>
        <dbReference type="ARBA" id="ARBA00011233"/>
    </source>
</evidence>
<comment type="cofactor">
    <cofactor evidence="2">
        <name>a divalent metal cation</name>
        <dbReference type="ChEBI" id="CHEBI:60240"/>
    </cofactor>
</comment>
<organism evidence="14 15">
    <name type="scientific">Microterricola gilva</name>
    <dbReference type="NCBI Taxonomy" id="393267"/>
    <lineage>
        <taxon>Bacteria</taxon>
        <taxon>Bacillati</taxon>
        <taxon>Actinomycetota</taxon>
        <taxon>Actinomycetes</taxon>
        <taxon>Micrococcales</taxon>
        <taxon>Microbacteriaceae</taxon>
        <taxon>Microterricola</taxon>
    </lineage>
</organism>
<dbReference type="GO" id="GO:0046872">
    <property type="term" value="F:metal ion binding"/>
    <property type="evidence" value="ECO:0007669"/>
    <property type="project" value="UniProtKB-KW"/>
</dbReference>
<dbReference type="InterPro" id="IPR036704">
    <property type="entry name" value="RraA/RraA-like_sf"/>
</dbReference>
<dbReference type="GO" id="GO:0008948">
    <property type="term" value="F:oxaloacetate decarboxylase activity"/>
    <property type="evidence" value="ECO:0007669"/>
    <property type="project" value="UniProtKB-EC"/>
</dbReference>
<proteinExistence type="inferred from homology"/>
<dbReference type="EC" id="4.1.3.17" evidence="5"/>
<evidence type="ECO:0000256" key="5">
    <source>
        <dbReference type="ARBA" id="ARBA00012213"/>
    </source>
</evidence>
<comment type="subunit">
    <text evidence="4">Homotrimer.</text>
</comment>
<dbReference type="SUPFAM" id="SSF89562">
    <property type="entry name" value="RraA-like"/>
    <property type="match status" value="1"/>
</dbReference>
<evidence type="ECO:0000256" key="8">
    <source>
        <dbReference type="ARBA" id="ARBA00025046"/>
    </source>
</evidence>
<evidence type="ECO:0000256" key="12">
    <source>
        <dbReference type="ARBA" id="ARBA00047973"/>
    </source>
</evidence>
<dbReference type="EMBL" id="SHLC01000001">
    <property type="protein sequence ID" value="RZU63731.1"/>
    <property type="molecule type" value="Genomic_DNA"/>
</dbReference>
<comment type="similarity">
    <text evidence="3">Belongs to the class II aldolase/RraA-like family.</text>
</comment>
<protein>
    <recommendedName>
        <fullName evidence="7">Putative 4-hydroxy-4-methyl-2-oxoglutarate aldolase</fullName>
        <ecNumber evidence="6">4.1.1.112</ecNumber>
        <ecNumber evidence="5">4.1.3.17</ecNumber>
    </recommendedName>
    <alternativeName>
        <fullName evidence="11">Oxaloacetate decarboxylase</fullName>
    </alternativeName>
    <alternativeName>
        <fullName evidence="9">Regulator of ribonuclease activity homolog</fullName>
    </alternativeName>
    <alternativeName>
        <fullName evidence="10">RraA-like protein</fullName>
    </alternativeName>
</protein>
<evidence type="ECO:0000256" key="10">
    <source>
        <dbReference type="ARBA" id="ARBA00030169"/>
    </source>
</evidence>
<evidence type="ECO:0000256" key="13">
    <source>
        <dbReference type="PIRSR" id="PIRSR605493-1"/>
    </source>
</evidence>
<dbReference type="OrthoDB" id="9805307at2"/>
<evidence type="ECO:0000256" key="1">
    <source>
        <dbReference type="ARBA" id="ARBA00001342"/>
    </source>
</evidence>
<comment type="cofactor">
    <cofactor evidence="13">
        <name>Mg(2+)</name>
        <dbReference type="ChEBI" id="CHEBI:18420"/>
    </cofactor>
</comment>
<dbReference type="Pfam" id="PF03737">
    <property type="entry name" value="RraA-like"/>
    <property type="match status" value="1"/>
</dbReference>
<evidence type="ECO:0000256" key="6">
    <source>
        <dbReference type="ARBA" id="ARBA00012947"/>
    </source>
</evidence>
<dbReference type="RefSeq" id="WP_130504361.1">
    <property type="nucleotide sequence ID" value="NZ_SHLC01000001.1"/>
</dbReference>
<feature type="binding site" evidence="13">
    <location>
        <begin position="98"/>
        <end position="101"/>
    </location>
    <ligand>
        <name>substrate</name>
    </ligand>
</feature>
<feature type="binding site" evidence="13">
    <location>
        <position position="121"/>
    </location>
    <ligand>
        <name>Mg(2+)</name>
        <dbReference type="ChEBI" id="CHEBI:18420"/>
    </ligand>
</feature>
<evidence type="ECO:0000313" key="15">
    <source>
        <dbReference type="Proteomes" id="UP000291483"/>
    </source>
</evidence>
<feature type="binding site" evidence="13">
    <location>
        <position position="120"/>
    </location>
    <ligand>
        <name>substrate</name>
    </ligand>
</feature>
<evidence type="ECO:0000313" key="14">
    <source>
        <dbReference type="EMBL" id="RZU63731.1"/>
    </source>
</evidence>